<organism evidence="2 3">
    <name type="scientific">Roseiconus lacunae</name>
    <dbReference type="NCBI Taxonomy" id="2605694"/>
    <lineage>
        <taxon>Bacteria</taxon>
        <taxon>Pseudomonadati</taxon>
        <taxon>Planctomycetota</taxon>
        <taxon>Planctomycetia</taxon>
        <taxon>Pirellulales</taxon>
        <taxon>Pirellulaceae</taxon>
        <taxon>Roseiconus</taxon>
    </lineage>
</organism>
<evidence type="ECO:0000313" key="2">
    <source>
        <dbReference type="EMBL" id="MDM4018579.1"/>
    </source>
</evidence>
<dbReference type="RefSeq" id="WP_149495715.1">
    <property type="nucleotide sequence ID" value="NZ_JASZZN010000023.1"/>
</dbReference>
<proteinExistence type="predicted"/>
<evidence type="ECO:0000313" key="3">
    <source>
        <dbReference type="Proteomes" id="UP001239462"/>
    </source>
</evidence>
<dbReference type="PANTHER" id="PTHR30492:SF0">
    <property type="entry name" value="METHYLGLYOXAL SYNTHASE"/>
    <property type="match status" value="1"/>
</dbReference>
<keyword evidence="2" id="KW-0418">Kinase</keyword>
<dbReference type="InterPro" id="IPR001206">
    <property type="entry name" value="Diacylglycerol_kinase_cat_dom"/>
</dbReference>
<dbReference type="InterPro" id="IPR045540">
    <property type="entry name" value="YegS/DAGK_C"/>
</dbReference>
<dbReference type="PANTHER" id="PTHR30492">
    <property type="entry name" value="METHYLGLYOXAL SYNTHASE"/>
    <property type="match status" value="1"/>
</dbReference>
<reference evidence="2 3" key="1">
    <citation type="submission" date="2023-06" db="EMBL/GenBank/DDBJ databases">
        <title>Roseiconus lacunae JC819 isolated from Gulf of Mannar region, Tamil Nadu.</title>
        <authorList>
            <person name="Pk S."/>
            <person name="Ch S."/>
            <person name="Ch V.R."/>
        </authorList>
    </citation>
    <scope>NUCLEOTIDE SEQUENCE [LARGE SCALE GENOMIC DNA]</scope>
    <source>
        <strain evidence="2 3">JC819</strain>
    </source>
</reference>
<dbReference type="SUPFAM" id="SSF111331">
    <property type="entry name" value="NAD kinase/diacylglycerol kinase-like"/>
    <property type="match status" value="1"/>
</dbReference>
<dbReference type="Gene3D" id="2.60.200.40">
    <property type="match status" value="1"/>
</dbReference>
<dbReference type="EMBL" id="JASZZN010000023">
    <property type="protein sequence ID" value="MDM4018579.1"/>
    <property type="molecule type" value="Genomic_DNA"/>
</dbReference>
<dbReference type="PROSITE" id="PS50146">
    <property type="entry name" value="DAGK"/>
    <property type="match status" value="1"/>
</dbReference>
<dbReference type="Pfam" id="PF19279">
    <property type="entry name" value="YegS_C"/>
    <property type="match status" value="1"/>
</dbReference>
<dbReference type="GO" id="GO:0016301">
    <property type="term" value="F:kinase activity"/>
    <property type="evidence" value="ECO:0007669"/>
    <property type="project" value="UniProtKB-KW"/>
</dbReference>
<keyword evidence="3" id="KW-1185">Reference proteome</keyword>
<dbReference type="InterPro" id="IPR017438">
    <property type="entry name" value="ATP-NAD_kinase_N"/>
</dbReference>
<dbReference type="InterPro" id="IPR004363">
    <property type="entry name" value="Methylgl_synth"/>
</dbReference>
<dbReference type="Pfam" id="PF00781">
    <property type="entry name" value="DAGK_cat"/>
    <property type="match status" value="1"/>
</dbReference>
<dbReference type="Gene3D" id="3.40.50.10330">
    <property type="entry name" value="Probable inorganic polyphosphate/atp-NAD kinase, domain 1"/>
    <property type="match status" value="1"/>
</dbReference>
<dbReference type="Proteomes" id="UP001239462">
    <property type="component" value="Unassembled WGS sequence"/>
</dbReference>
<accession>A0ABT7PPZ8</accession>
<gene>
    <name evidence="2" type="ORF">QTN89_24215</name>
</gene>
<sequence>MHSSNTALLMMNRSAGRAQVDRLSERLGFAFESYGVNLQTFSWDHTEVDQIKSRVEKAIADRITTVIAAGGDGTVSRIGQMLIGSDTRLGIIPLGTANLIAKELRIPLDIEDAINVIVEASAIRKIDGMRCLDRTFFSHVSMGTYSRLAELATPAQKARFGKAAYLWHGVREIVKRRRWVFDITIDDRRFERDASLVLVANIGAFGIGQLTWGRHIAIDDQKVDVCIVKAITPSDYSRLSVNLVSQSLHRSKYVEYFQAEKSVRVSTSSDLVVRGDGNRTDASVIDLQILPAAVSVLVGTT</sequence>
<dbReference type="SMART" id="SM00046">
    <property type="entry name" value="DAGKc"/>
    <property type="match status" value="1"/>
</dbReference>
<feature type="domain" description="DAGKc" evidence="1">
    <location>
        <begin position="2"/>
        <end position="135"/>
    </location>
</feature>
<dbReference type="InterPro" id="IPR016064">
    <property type="entry name" value="NAD/diacylglycerol_kinase_sf"/>
</dbReference>
<name>A0ABT7PPZ8_9BACT</name>
<evidence type="ECO:0000259" key="1">
    <source>
        <dbReference type="PROSITE" id="PS50146"/>
    </source>
</evidence>
<keyword evidence="2" id="KW-0808">Transferase</keyword>
<comment type="caution">
    <text evidence="2">The sequence shown here is derived from an EMBL/GenBank/DDBJ whole genome shotgun (WGS) entry which is preliminary data.</text>
</comment>
<protein>
    <submittedName>
        <fullName evidence="2">Diacylglycerol kinase family protein</fullName>
    </submittedName>
</protein>